<accession>X1HSY5</accession>
<comment type="caution">
    <text evidence="1">The sequence shown here is derived from an EMBL/GenBank/DDBJ whole genome shotgun (WGS) entry which is preliminary data.</text>
</comment>
<sequence>MKKFHRKGTLWTSIENIMETPLFVDSSLTSMVQIADLCAYSLRRYLENNEEILFDYIFERADKKDDVVVGVRHFTDSCDCKICQTHTK</sequence>
<dbReference type="EMBL" id="BARU01033948">
    <property type="protein sequence ID" value="GAH73281.1"/>
    <property type="molecule type" value="Genomic_DNA"/>
</dbReference>
<dbReference type="InterPro" id="IPR024524">
    <property type="entry name" value="DUF3800"/>
</dbReference>
<dbReference type="AlphaFoldDB" id="X1HSY5"/>
<evidence type="ECO:0008006" key="2">
    <source>
        <dbReference type="Google" id="ProtNLM"/>
    </source>
</evidence>
<protein>
    <recommendedName>
        <fullName evidence="2">DUF3800 domain-containing protein</fullName>
    </recommendedName>
</protein>
<gene>
    <name evidence="1" type="ORF">S03H2_53341</name>
</gene>
<dbReference type="Pfam" id="PF12686">
    <property type="entry name" value="DUF3800"/>
    <property type="match status" value="1"/>
</dbReference>
<name>X1HSY5_9ZZZZ</name>
<evidence type="ECO:0000313" key="1">
    <source>
        <dbReference type="EMBL" id="GAH73281.1"/>
    </source>
</evidence>
<organism evidence="1">
    <name type="scientific">marine sediment metagenome</name>
    <dbReference type="NCBI Taxonomy" id="412755"/>
    <lineage>
        <taxon>unclassified sequences</taxon>
        <taxon>metagenomes</taxon>
        <taxon>ecological metagenomes</taxon>
    </lineage>
</organism>
<proteinExistence type="predicted"/>
<reference evidence="1" key="1">
    <citation type="journal article" date="2014" name="Front. Microbiol.">
        <title>High frequency of phylogenetically diverse reductive dehalogenase-homologous genes in deep subseafloor sedimentary metagenomes.</title>
        <authorList>
            <person name="Kawai M."/>
            <person name="Futagami T."/>
            <person name="Toyoda A."/>
            <person name="Takaki Y."/>
            <person name="Nishi S."/>
            <person name="Hori S."/>
            <person name="Arai W."/>
            <person name="Tsubouchi T."/>
            <person name="Morono Y."/>
            <person name="Uchiyama I."/>
            <person name="Ito T."/>
            <person name="Fujiyama A."/>
            <person name="Inagaki F."/>
            <person name="Takami H."/>
        </authorList>
    </citation>
    <scope>NUCLEOTIDE SEQUENCE</scope>
    <source>
        <strain evidence="1">Expedition CK06-06</strain>
    </source>
</reference>